<accession>A0A5B7I6P2</accession>
<evidence type="ECO:0000313" key="2">
    <source>
        <dbReference type="Proteomes" id="UP000324222"/>
    </source>
</evidence>
<gene>
    <name evidence="1" type="ORF">E2C01_072033</name>
</gene>
<dbReference type="Proteomes" id="UP000324222">
    <property type="component" value="Unassembled WGS sequence"/>
</dbReference>
<comment type="caution">
    <text evidence="1">The sequence shown here is derived from an EMBL/GenBank/DDBJ whole genome shotgun (WGS) entry which is preliminary data.</text>
</comment>
<sequence length="105" mass="11127">MNGILSQGELSLAHLVPCASILALVSLQETTALGQTSLAALHSGEQRITESRDYNPYMGEIVSGANSAGAERLLQCDQGAPRDSYLLLIKNTLTNKEPITDSIIG</sequence>
<dbReference type="EMBL" id="VSRR010046185">
    <property type="protein sequence ID" value="MPC77576.1"/>
    <property type="molecule type" value="Genomic_DNA"/>
</dbReference>
<keyword evidence="2" id="KW-1185">Reference proteome</keyword>
<reference evidence="1 2" key="1">
    <citation type="submission" date="2019-05" db="EMBL/GenBank/DDBJ databases">
        <title>Another draft genome of Portunus trituberculatus and its Hox gene families provides insights of decapod evolution.</title>
        <authorList>
            <person name="Jeong J.-H."/>
            <person name="Song I."/>
            <person name="Kim S."/>
            <person name="Choi T."/>
            <person name="Kim D."/>
            <person name="Ryu S."/>
            <person name="Kim W."/>
        </authorList>
    </citation>
    <scope>NUCLEOTIDE SEQUENCE [LARGE SCALE GENOMIC DNA]</scope>
    <source>
        <tissue evidence="1">Muscle</tissue>
    </source>
</reference>
<protein>
    <submittedName>
        <fullName evidence="1">Uncharacterized protein</fullName>
    </submittedName>
</protein>
<organism evidence="1 2">
    <name type="scientific">Portunus trituberculatus</name>
    <name type="common">Swimming crab</name>
    <name type="synonym">Neptunus trituberculatus</name>
    <dbReference type="NCBI Taxonomy" id="210409"/>
    <lineage>
        <taxon>Eukaryota</taxon>
        <taxon>Metazoa</taxon>
        <taxon>Ecdysozoa</taxon>
        <taxon>Arthropoda</taxon>
        <taxon>Crustacea</taxon>
        <taxon>Multicrustacea</taxon>
        <taxon>Malacostraca</taxon>
        <taxon>Eumalacostraca</taxon>
        <taxon>Eucarida</taxon>
        <taxon>Decapoda</taxon>
        <taxon>Pleocyemata</taxon>
        <taxon>Brachyura</taxon>
        <taxon>Eubrachyura</taxon>
        <taxon>Portunoidea</taxon>
        <taxon>Portunidae</taxon>
        <taxon>Portuninae</taxon>
        <taxon>Portunus</taxon>
    </lineage>
</organism>
<name>A0A5B7I6P2_PORTR</name>
<dbReference type="AlphaFoldDB" id="A0A5B7I6P2"/>
<proteinExistence type="predicted"/>
<evidence type="ECO:0000313" key="1">
    <source>
        <dbReference type="EMBL" id="MPC77576.1"/>
    </source>
</evidence>